<dbReference type="OrthoDB" id="266313at2"/>
<dbReference type="InterPro" id="IPR004090">
    <property type="entry name" value="Chemotax_Me-accpt_rcpt"/>
</dbReference>
<evidence type="ECO:0000259" key="6">
    <source>
        <dbReference type="PROSITE" id="PS50113"/>
    </source>
</evidence>
<dbReference type="AlphaFoldDB" id="A0A4R2PQA5"/>
<feature type="compositionally biased region" description="Basic and acidic residues" evidence="4">
    <location>
        <begin position="1"/>
        <end position="10"/>
    </location>
</feature>
<feature type="region of interest" description="Disordered" evidence="4">
    <location>
        <begin position="275"/>
        <end position="303"/>
    </location>
</feature>
<dbReference type="SUPFAM" id="SSF58104">
    <property type="entry name" value="Methyl-accepting chemotaxis protein (MCP) signaling domain"/>
    <property type="match status" value="1"/>
</dbReference>
<evidence type="ECO:0000259" key="5">
    <source>
        <dbReference type="PROSITE" id="PS50111"/>
    </source>
</evidence>
<evidence type="ECO:0000256" key="4">
    <source>
        <dbReference type="SAM" id="MobiDB-lite"/>
    </source>
</evidence>
<evidence type="ECO:0000256" key="2">
    <source>
        <dbReference type="ARBA" id="ARBA00029447"/>
    </source>
</evidence>
<dbReference type="CDD" id="cd00130">
    <property type="entry name" value="PAS"/>
    <property type="match status" value="1"/>
</dbReference>
<dbReference type="PANTHER" id="PTHR32089">
    <property type="entry name" value="METHYL-ACCEPTING CHEMOTAXIS PROTEIN MCPB"/>
    <property type="match status" value="1"/>
</dbReference>
<keyword evidence="1 3" id="KW-0807">Transducer</keyword>
<gene>
    <name evidence="7" type="ORF">EV659_102394</name>
</gene>
<sequence length="487" mass="51351">MFLSVRERRGNAAARPDSATGQDPFREAIEAIAAGARPDTAALTPAERAAVERLLSQADDHAALQGRADDMAERLSLFENHAGVGLWDAVLCDGDPFHAQSRWTWSNEFRNLLGYASEQDFPNVVGAWADSLHPDDAEPTAQAFQAHLADRSGKTPYDVAYRLKTRTGDYRWFRAAGSALRNAQGMAIRASGSLIDIHDAKTARSNLLAYADTCETKLKGLSGEIATAARSLGSTGDELADNATSTHGRCETASDELHKGSANLDAVASAAEQMSGSIQEVAQQASETQARTSDADRSSQEARERVGELATAAEDVAKTLEVIKQIADQTNLLALNATIEAARAGEAGKGFAVVASEVKSLAQQSAKAADEIAEKLAAMRDASGSSVSQMQNVAELIAQVRELTTSVSAAVQEQSASSQEIARNIAEAAASTDTVTGTVTAIQDGTDGLNRAGRHVSDAAKTLQDQADSLAGEVDTLVSNIRRQSKV</sequence>
<dbReference type="GO" id="GO:0006935">
    <property type="term" value="P:chemotaxis"/>
    <property type="evidence" value="ECO:0007669"/>
    <property type="project" value="InterPro"/>
</dbReference>
<dbReference type="GO" id="GO:0007165">
    <property type="term" value="P:signal transduction"/>
    <property type="evidence" value="ECO:0007669"/>
    <property type="project" value="UniProtKB-KW"/>
</dbReference>
<dbReference type="Proteomes" id="UP000295399">
    <property type="component" value="Unassembled WGS sequence"/>
</dbReference>
<dbReference type="InterPro" id="IPR004089">
    <property type="entry name" value="MCPsignal_dom"/>
</dbReference>
<dbReference type="GO" id="GO:0004888">
    <property type="term" value="F:transmembrane signaling receptor activity"/>
    <property type="evidence" value="ECO:0007669"/>
    <property type="project" value="InterPro"/>
</dbReference>
<dbReference type="GO" id="GO:0016020">
    <property type="term" value="C:membrane"/>
    <property type="evidence" value="ECO:0007669"/>
    <property type="project" value="InterPro"/>
</dbReference>
<dbReference type="Gene3D" id="3.30.450.20">
    <property type="entry name" value="PAS domain"/>
    <property type="match status" value="1"/>
</dbReference>
<feature type="domain" description="PAC" evidence="6">
    <location>
        <begin position="157"/>
        <end position="209"/>
    </location>
</feature>
<dbReference type="SMART" id="SM00283">
    <property type="entry name" value="MA"/>
    <property type="match status" value="1"/>
</dbReference>
<dbReference type="InterPro" id="IPR000014">
    <property type="entry name" value="PAS"/>
</dbReference>
<dbReference type="Pfam" id="PF00015">
    <property type="entry name" value="MCPsignal"/>
    <property type="match status" value="1"/>
</dbReference>
<dbReference type="SMART" id="SM00086">
    <property type="entry name" value="PAC"/>
    <property type="match status" value="1"/>
</dbReference>
<feature type="compositionally biased region" description="Polar residues" evidence="4">
    <location>
        <begin position="275"/>
        <end position="292"/>
    </location>
</feature>
<dbReference type="Gene3D" id="1.10.287.950">
    <property type="entry name" value="Methyl-accepting chemotaxis protein"/>
    <property type="match status" value="1"/>
</dbReference>
<dbReference type="PROSITE" id="PS50113">
    <property type="entry name" value="PAC"/>
    <property type="match status" value="1"/>
</dbReference>
<dbReference type="EMBL" id="SLXO01000002">
    <property type="protein sequence ID" value="TCP37983.1"/>
    <property type="molecule type" value="Genomic_DNA"/>
</dbReference>
<accession>A0A4R2PQA5</accession>
<keyword evidence="8" id="KW-1185">Reference proteome</keyword>
<organism evidence="7 8">
    <name type="scientific">Rhodothalassium salexigens DSM 2132</name>
    <dbReference type="NCBI Taxonomy" id="1188247"/>
    <lineage>
        <taxon>Bacteria</taxon>
        <taxon>Pseudomonadati</taxon>
        <taxon>Pseudomonadota</taxon>
        <taxon>Alphaproteobacteria</taxon>
        <taxon>Rhodothalassiales</taxon>
        <taxon>Rhodothalassiaceae</taxon>
        <taxon>Rhodothalassium</taxon>
    </lineage>
</organism>
<dbReference type="PANTHER" id="PTHR32089:SF112">
    <property type="entry name" value="LYSOZYME-LIKE PROTEIN-RELATED"/>
    <property type="match status" value="1"/>
</dbReference>
<dbReference type="NCBIfam" id="TIGR00229">
    <property type="entry name" value="sensory_box"/>
    <property type="match status" value="1"/>
</dbReference>
<feature type="region of interest" description="Disordered" evidence="4">
    <location>
        <begin position="1"/>
        <end position="23"/>
    </location>
</feature>
<feature type="compositionally biased region" description="Basic and acidic residues" evidence="4">
    <location>
        <begin position="248"/>
        <end position="257"/>
    </location>
</feature>
<evidence type="ECO:0000256" key="1">
    <source>
        <dbReference type="ARBA" id="ARBA00023224"/>
    </source>
</evidence>
<dbReference type="Pfam" id="PF08447">
    <property type="entry name" value="PAS_3"/>
    <property type="match status" value="1"/>
</dbReference>
<dbReference type="PROSITE" id="PS50111">
    <property type="entry name" value="CHEMOTAXIS_TRANSDUC_2"/>
    <property type="match status" value="1"/>
</dbReference>
<proteinExistence type="inferred from homology"/>
<name>A0A4R2PQA5_RHOSA</name>
<protein>
    <submittedName>
        <fullName evidence="7">Methyl-accepting chemotaxis sensory transducer with Pas/Pac sensor</fullName>
    </submittedName>
</protein>
<dbReference type="InterPro" id="IPR001610">
    <property type="entry name" value="PAC"/>
</dbReference>
<comment type="caution">
    <text evidence="7">The sequence shown here is derived from an EMBL/GenBank/DDBJ whole genome shotgun (WGS) entry which is preliminary data.</text>
</comment>
<comment type="similarity">
    <text evidence="2">Belongs to the methyl-accepting chemotaxis (MCP) protein family.</text>
</comment>
<dbReference type="InterPro" id="IPR035965">
    <property type="entry name" value="PAS-like_dom_sf"/>
</dbReference>
<dbReference type="RefSeq" id="WP_132707630.1">
    <property type="nucleotide sequence ID" value="NZ_JACIGF010000002.1"/>
</dbReference>
<dbReference type="PRINTS" id="PR00260">
    <property type="entry name" value="CHEMTRNSDUCR"/>
</dbReference>
<evidence type="ECO:0000256" key="3">
    <source>
        <dbReference type="PROSITE-ProRule" id="PRU00284"/>
    </source>
</evidence>
<dbReference type="SUPFAM" id="SSF55785">
    <property type="entry name" value="PYP-like sensor domain (PAS domain)"/>
    <property type="match status" value="1"/>
</dbReference>
<feature type="compositionally biased region" description="Basic and acidic residues" evidence="4">
    <location>
        <begin position="293"/>
        <end position="303"/>
    </location>
</feature>
<evidence type="ECO:0000313" key="8">
    <source>
        <dbReference type="Proteomes" id="UP000295399"/>
    </source>
</evidence>
<feature type="domain" description="Methyl-accepting transducer" evidence="5">
    <location>
        <begin position="221"/>
        <end position="450"/>
    </location>
</feature>
<dbReference type="InterPro" id="IPR000700">
    <property type="entry name" value="PAS-assoc_C"/>
</dbReference>
<feature type="region of interest" description="Disordered" evidence="4">
    <location>
        <begin position="235"/>
        <end position="257"/>
    </location>
</feature>
<reference evidence="7 8" key="1">
    <citation type="submission" date="2019-03" db="EMBL/GenBank/DDBJ databases">
        <title>Genomic Encyclopedia of Type Strains, Phase IV (KMG-IV): sequencing the most valuable type-strain genomes for metagenomic binning, comparative biology and taxonomic classification.</title>
        <authorList>
            <person name="Goeker M."/>
        </authorList>
    </citation>
    <scope>NUCLEOTIDE SEQUENCE [LARGE SCALE GENOMIC DNA]</scope>
    <source>
        <strain evidence="7 8">DSM 2132</strain>
    </source>
</reference>
<evidence type="ECO:0000313" key="7">
    <source>
        <dbReference type="EMBL" id="TCP37983.1"/>
    </source>
</evidence>
<dbReference type="InterPro" id="IPR013655">
    <property type="entry name" value="PAS_fold_3"/>
</dbReference>
<dbReference type="InParanoid" id="A0A4R2PQA5"/>